<evidence type="ECO:0000256" key="4">
    <source>
        <dbReference type="ARBA" id="ARBA00022496"/>
    </source>
</evidence>
<keyword evidence="7" id="KW-0406">Ion transport</keyword>
<keyword evidence="5 11" id="KW-0812">Transmembrane</keyword>
<evidence type="ECO:0000313" key="17">
    <source>
        <dbReference type="Proteomes" id="UP000308038"/>
    </source>
</evidence>
<dbReference type="InterPro" id="IPR036942">
    <property type="entry name" value="Beta-barrel_TonB_sf"/>
</dbReference>
<feature type="region of interest" description="Disordered" evidence="13">
    <location>
        <begin position="34"/>
        <end position="55"/>
    </location>
</feature>
<dbReference type="Gene3D" id="2.40.170.20">
    <property type="entry name" value="TonB-dependent receptor, beta-barrel domain"/>
    <property type="match status" value="1"/>
</dbReference>
<accession>A0ABY2QFR7</accession>
<feature type="domain" description="TonB-dependent receptor plug" evidence="15">
    <location>
        <begin position="70"/>
        <end position="179"/>
    </location>
</feature>
<keyword evidence="3 11" id="KW-1134">Transmembrane beta strand</keyword>
<dbReference type="EMBL" id="SSTI01000009">
    <property type="protein sequence ID" value="THG39101.1"/>
    <property type="molecule type" value="Genomic_DNA"/>
</dbReference>
<dbReference type="SUPFAM" id="SSF56935">
    <property type="entry name" value="Porins"/>
    <property type="match status" value="1"/>
</dbReference>
<comment type="caution">
    <text evidence="16">The sequence shown here is derived from an EMBL/GenBank/DDBJ whole genome shotgun (WGS) entry which is preliminary data.</text>
</comment>
<protein>
    <submittedName>
        <fullName evidence="16">TonB-dependent receptor</fullName>
    </submittedName>
</protein>
<keyword evidence="6" id="KW-0408">Iron</keyword>
<dbReference type="Proteomes" id="UP000308038">
    <property type="component" value="Unassembled WGS sequence"/>
</dbReference>
<evidence type="ECO:0000256" key="2">
    <source>
        <dbReference type="ARBA" id="ARBA00022448"/>
    </source>
</evidence>
<evidence type="ECO:0000256" key="13">
    <source>
        <dbReference type="SAM" id="MobiDB-lite"/>
    </source>
</evidence>
<evidence type="ECO:0000313" key="16">
    <source>
        <dbReference type="EMBL" id="THG39101.1"/>
    </source>
</evidence>
<evidence type="ECO:0000256" key="5">
    <source>
        <dbReference type="ARBA" id="ARBA00022692"/>
    </source>
</evidence>
<dbReference type="InterPro" id="IPR039426">
    <property type="entry name" value="TonB-dep_rcpt-like"/>
</dbReference>
<comment type="subcellular location">
    <subcellularLocation>
        <location evidence="1 11">Cell outer membrane</location>
        <topology evidence="1 11">Multi-pass membrane protein</topology>
    </subcellularLocation>
</comment>
<feature type="compositionally biased region" description="Low complexity" evidence="13">
    <location>
        <begin position="34"/>
        <end position="44"/>
    </location>
</feature>
<keyword evidence="9 11" id="KW-0472">Membrane</keyword>
<dbReference type="PANTHER" id="PTHR32552">
    <property type="entry name" value="FERRICHROME IRON RECEPTOR-RELATED"/>
    <property type="match status" value="1"/>
</dbReference>
<evidence type="ECO:0000256" key="10">
    <source>
        <dbReference type="ARBA" id="ARBA00023237"/>
    </source>
</evidence>
<evidence type="ECO:0000256" key="3">
    <source>
        <dbReference type="ARBA" id="ARBA00022452"/>
    </source>
</evidence>
<name>A0ABY2QFR7_9SPHN</name>
<keyword evidence="10 11" id="KW-0998">Cell outer membrane</keyword>
<dbReference type="RefSeq" id="WP_136451908.1">
    <property type="nucleotide sequence ID" value="NZ_SSTI01000009.1"/>
</dbReference>
<dbReference type="PROSITE" id="PS52016">
    <property type="entry name" value="TONB_DEPENDENT_REC_3"/>
    <property type="match status" value="1"/>
</dbReference>
<comment type="similarity">
    <text evidence="11 12">Belongs to the TonB-dependent receptor family.</text>
</comment>
<dbReference type="Pfam" id="PF00593">
    <property type="entry name" value="TonB_dep_Rec_b-barrel"/>
    <property type="match status" value="1"/>
</dbReference>
<dbReference type="Pfam" id="PF07715">
    <property type="entry name" value="Plug"/>
    <property type="match status" value="1"/>
</dbReference>
<keyword evidence="4" id="KW-0410">Iron transport</keyword>
<proteinExistence type="inferred from homology"/>
<dbReference type="CDD" id="cd01347">
    <property type="entry name" value="ligand_gated_channel"/>
    <property type="match status" value="1"/>
</dbReference>
<dbReference type="InterPro" id="IPR000531">
    <property type="entry name" value="Beta-barrel_TonB"/>
</dbReference>
<reference evidence="16 17" key="1">
    <citation type="submission" date="2019-04" db="EMBL/GenBank/DDBJ databases">
        <title>Microbes associate with the intestines of laboratory mice.</title>
        <authorList>
            <person name="Navarre W."/>
            <person name="Wong E."/>
            <person name="Huang K.C."/>
            <person name="Tropini C."/>
            <person name="Ng K."/>
            <person name="Yu B."/>
        </authorList>
    </citation>
    <scope>NUCLEOTIDE SEQUENCE [LARGE SCALE GENOMIC DNA]</scope>
    <source>
        <strain evidence="16 17">NM83_B4-11</strain>
    </source>
</reference>
<evidence type="ECO:0000259" key="15">
    <source>
        <dbReference type="Pfam" id="PF07715"/>
    </source>
</evidence>
<evidence type="ECO:0000256" key="12">
    <source>
        <dbReference type="RuleBase" id="RU003357"/>
    </source>
</evidence>
<organism evidence="16 17">
    <name type="scientific">Sphingomonas olei</name>
    <dbReference type="NCBI Taxonomy" id="1886787"/>
    <lineage>
        <taxon>Bacteria</taxon>
        <taxon>Pseudomonadati</taxon>
        <taxon>Pseudomonadota</taxon>
        <taxon>Alphaproteobacteria</taxon>
        <taxon>Sphingomonadales</taxon>
        <taxon>Sphingomonadaceae</taxon>
        <taxon>Sphingomonas</taxon>
    </lineage>
</organism>
<keyword evidence="2 11" id="KW-0813">Transport</keyword>
<evidence type="ECO:0000256" key="1">
    <source>
        <dbReference type="ARBA" id="ARBA00004571"/>
    </source>
</evidence>
<keyword evidence="8 12" id="KW-0798">TonB box</keyword>
<evidence type="ECO:0000256" key="6">
    <source>
        <dbReference type="ARBA" id="ARBA00023004"/>
    </source>
</evidence>
<evidence type="ECO:0000256" key="11">
    <source>
        <dbReference type="PROSITE-ProRule" id="PRU01360"/>
    </source>
</evidence>
<keyword evidence="17" id="KW-1185">Reference proteome</keyword>
<sequence>MPLPLTAWLLASAGSISAPSIHTATAPDTLRPAAEAAAPGNDPATTTPSAVPADSGSDILVTARRRAESVQDVPLAISVLGGEALEQKGAYHLQQIYQEVPSLTVYTSNPRNVTVNIRGLGSNVATANNGLDLGVGFYVDDVYYARVGQSGFDLVDLDRVEILRGPQGTLFGRNTTAGAIVVTTKRPSFTPEASGDVSVGNYGLFQARGSLSGPVATNVAGRLSFEATKRDGFLRNIFQDRRVHDFQNYTVRGQLLFTPTEALTVRVIGDYARQEQNCCVPVLLGSLAAYDNGAPIAFNYAQRIAQFGYTPPLADPKDRITDSDWLGPIRMEQGGVQVNAEYDFGGATLTSVSAARFWNWTPRNDPDYSALNISLEGNQYDRQRQFSQEFRLASNGRRTLDWVVGLYAFHQKIPGWFINEYGRDAGEFLIAPGTAGLTPAQRRATLEGTYTYASSEPKTTSVAAFGQGVWHLTDAVDLTVGLRYTHERKYGFYEQVRGGGSPLATLTPAQIALRNAYTPIYARYDLDRSWGDLSGTASLSGKLGEDALVYVTYARGQKSGGLNFATLPLSPDGAPLLDLAVVSPEKVDNYEVGLKSEWFDRRLTANFSAFLTDVSNYQSTIVDASVVPPRAYIANVGDVRSYGIEGDVRARPVAGLSLYASGTWNPAEYRRYSNAQCPFEIRAPGQPTVCDLSGRRLPAAPRWAWSAGASYDAALSDTVTGFVGADYAYRSSFYTTYNLSRFSLVEGFGLLNARLGVRGKDGRWEASLWSRNLLNKLYFYSKGISENGAVFYGQPGDPRTFGLTLRHRL</sequence>
<evidence type="ECO:0000256" key="9">
    <source>
        <dbReference type="ARBA" id="ARBA00023136"/>
    </source>
</evidence>
<evidence type="ECO:0000259" key="14">
    <source>
        <dbReference type="Pfam" id="PF00593"/>
    </source>
</evidence>
<dbReference type="PANTHER" id="PTHR32552:SF81">
    <property type="entry name" value="TONB-DEPENDENT OUTER MEMBRANE RECEPTOR"/>
    <property type="match status" value="1"/>
</dbReference>
<gene>
    <name evidence="16" type="ORF">E5988_12670</name>
</gene>
<evidence type="ECO:0000256" key="7">
    <source>
        <dbReference type="ARBA" id="ARBA00023065"/>
    </source>
</evidence>
<feature type="domain" description="TonB-dependent receptor-like beta-barrel" evidence="14">
    <location>
        <begin position="299"/>
        <end position="773"/>
    </location>
</feature>
<evidence type="ECO:0000256" key="8">
    <source>
        <dbReference type="ARBA" id="ARBA00023077"/>
    </source>
</evidence>
<dbReference type="InterPro" id="IPR012910">
    <property type="entry name" value="Plug_dom"/>
</dbReference>
<keyword evidence="16" id="KW-0675">Receptor</keyword>